<dbReference type="AlphaFoldDB" id="A0A4R8LU04"/>
<gene>
    <name evidence="6" type="ORF">C7445_101219</name>
</gene>
<dbReference type="PRINTS" id="PR00039">
    <property type="entry name" value="HTHLYSR"/>
</dbReference>
<evidence type="ECO:0000313" key="7">
    <source>
        <dbReference type="Proteomes" id="UP000294581"/>
    </source>
</evidence>
<keyword evidence="3 6" id="KW-0238">DNA-binding</keyword>
<evidence type="ECO:0000256" key="1">
    <source>
        <dbReference type="ARBA" id="ARBA00009437"/>
    </source>
</evidence>
<evidence type="ECO:0000256" key="4">
    <source>
        <dbReference type="ARBA" id="ARBA00023163"/>
    </source>
</evidence>
<dbReference type="SUPFAM" id="SSF46785">
    <property type="entry name" value="Winged helix' DNA-binding domain"/>
    <property type="match status" value="1"/>
</dbReference>
<comment type="similarity">
    <text evidence="1">Belongs to the LysR transcriptional regulatory family.</text>
</comment>
<dbReference type="Pfam" id="PF00126">
    <property type="entry name" value="HTH_1"/>
    <property type="match status" value="1"/>
</dbReference>
<evidence type="ECO:0000313" key="6">
    <source>
        <dbReference type="EMBL" id="TDY51219.1"/>
    </source>
</evidence>
<dbReference type="CDD" id="cd05466">
    <property type="entry name" value="PBP2_LTTR_substrate"/>
    <property type="match status" value="1"/>
</dbReference>
<dbReference type="SUPFAM" id="SSF53850">
    <property type="entry name" value="Periplasmic binding protein-like II"/>
    <property type="match status" value="1"/>
</dbReference>
<keyword evidence="2" id="KW-0805">Transcription regulation</keyword>
<accession>A0A4R8LU04</accession>
<dbReference type="GO" id="GO:0003700">
    <property type="term" value="F:DNA-binding transcription factor activity"/>
    <property type="evidence" value="ECO:0007669"/>
    <property type="project" value="InterPro"/>
</dbReference>
<dbReference type="Gene3D" id="3.40.190.290">
    <property type="match status" value="1"/>
</dbReference>
<dbReference type="GO" id="GO:0000976">
    <property type="term" value="F:transcription cis-regulatory region binding"/>
    <property type="evidence" value="ECO:0007669"/>
    <property type="project" value="TreeGrafter"/>
</dbReference>
<reference evidence="6 7" key="1">
    <citation type="submission" date="2019-03" db="EMBL/GenBank/DDBJ databases">
        <title>Genomic Encyclopedia of Type Strains, Phase IV (KMG-IV): sequencing the most valuable type-strain genomes for metagenomic binning, comparative biology and taxonomic classification.</title>
        <authorList>
            <person name="Goeker M."/>
        </authorList>
    </citation>
    <scope>NUCLEOTIDE SEQUENCE [LARGE SCALE GENOMIC DNA]</scope>
    <source>
        <strain evidence="6 7">DSM 17974</strain>
    </source>
</reference>
<dbReference type="InterPro" id="IPR005119">
    <property type="entry name" value="LysR_subst-bd"/>
</dbReference>
<dbReference type="InterPro" id="IPR036390">
    <property type="entry name" value="WH_DNA-bd_sf"/>
</dbReference>
<keyword evidence="4" id="KW-0804">Transcription</keyword>
<dbReference type="PANTHER" id="PTHR30126:SF40">
    <property type="entry name" value="HTH-TYPE TRANSCRIPTIONAL REGULATOR GLTR"/>
    <property type="match status" value="1"/>
</dbReference>
<organism evidence="6 7">
    <name type="scientific">Alicyclobacillus sacchari</name>
    <dbReference type="NCBI Taxonomy" id="392010"/>
    <lineage>
        <taxon>Bacteria</taxon>
        <taxon>Bacillati</taxon>
        <taxon>Bacillota</taxon>
        <taxon>Bacilli</taxon>
        <taxon>Bacillales</taxon>
        <taxon>Alicyclobacillaceae</taxon>
        <taxon>Alicyclobacillus</taxon>
    </lineage>
</organism>
<feature type="domain" description="HTH lysR-type" evidence="5">
    <location>
        <begin position="1"/>
        <end position="54"/>
    </location>
</feature>
<sequence>MYRTLLAVVEHQTLSAAARVLHTTQPTVTRQLQQLERQLGAPLFDRAGKRMTLTGAGERVYAFACELQALEVRLREELREFADPSAGLIRIGAGLSPTLYRLPSILAQYAGQHPRVRFQVITGSSKLTMERLQARTVDAAIVTTPPAASDDLWMTPLWCDALVVVAPAGHPLIGRACMLTDLAQQPMVVMHPDSGLRQLVHDTFARMGVADPVLPLMETDSLEAMSRFVQAGMGLAIVPWPAVADDVHAGRLCTVELTDVDLGARTVTLVVRQQTTMPQAVQAFVTWLAAQSEAPHCDLR</sequence>
<dbReference type="Gene3D" id="1.10.10.10">
    <property type="entry name" value="Winged helix-like DNA-binding domain superfamily/Winged helix DNA-binding domain"/>
    <property type="match status" value="1"/>
</dbReference>
<dbReference type="PROSITE" id="PS50931">
    <property type="entry name" value="HTH_LYSR"/>
    <property type="match status" value="1"/>
</dbReference>
<evidence type="ECO:0000256" key="2">
    <source>
        <dbReference type="ARBA" id="ARBA00023015"/>
    </source>
</evidence>
<dbReference type="InterPro" id="IPR036388">
    <property type="entry name" value="WH-like_DNA-bd_sf"/>
</dbReference>
<dbReference type="Pfam" id="PF03466">
    <property type="entry name" value="LysR_substrate"/>
    <property type="match status" value="1"/>
</dbReference>
<proteinExistence type="inferred from homology"/>
<evidence type="ECO:0000256" key="3">
    <source>
        <dbReference type="ARBA" id="ARBA00023125"/>
    </source>
</evidence>
<protein>
    <submittedName>
        <fullName evidence="6">DNA-binding transcriptional LysR family regulator</fullName>
    </submittedName>
</protein>
<dbReference type="Proteomes" id="UP000294581">
    <property type="component" value="Unassembled WGS sequence"/>
</dbReference>
<dbReference type="EMBL" id="SORF01000001">
    <property type="protein sequence ID" value="TDY51219.1"/>
    <property type="molecule type" value="Genomic_DNA"/>
</dbReference>
<evidence type="ECO:0000259" key="5">
    <source>
        <dbReference type="PROSITE" id="PS50931"/>
    </source>
</evidence>
<dbReference type="InterPro" id="IPR000847">
    <property type="entry name" value="LysR_HTH_N"/>
</dbReference>
<dbReference type="PANTHER" id="PTHR30126">
    <property type="entry name" value="HTH-TYPE TRANSCRIPTIONAL REGULATOR"/>
    <property type="match status" value="1"/>
</dbReference>
<name>A0A4R8LU04_9BACL</name>
<comment type="caution">
    <text evidence="6">The sequence shown here is derived from an EMBL/GenBank/DDBJ whole genome shotgun (WGS) entry which is preliminary data.</text>
</comment>
<keyword evidence="7" id="KW-1185">Reference proteome</keyword>